<reference evidence="1" key="2">
    <citation type="submission" date="2018-05" db="EMBL/GenBank/DDBJ databases">
        <title>OmerRS3 (Oryza meridionalis Reference Sequence Version 3).</title>
        <authorList>
            <person name="Zhang J."/>
            <person name="Kudrna D."/>
            <person name="Lee S."/>
            <person name="Talag J."/>
            <person name="Welchert J."/>
            <person name="Wing R.A."/>
        </authorList>
    </citation>
    <scope>NUCLEOTIDE SEQUENCE [LARGE SCALE GENOMIC DNA]</scope>
    <source>
        <strain evidence="1">cv. OR44</strain>
    </source>
</reference>
<evidence type="ECO:0000313" key="1">
    <source>
        <dbReference type="EnsemblPlants" id="OMERI11G12790.1"/>
    </source>
</evidence>
<keyword evidence="2" id="KW-1185">Reference proteome</keyword>
<dbReference type="AlphaFoldDB" id="A0A0E0F6B7"/>
<dbReference type="Proteomes" id="UP000008021">
    <property type="component" value="Chromosome 11"/>
</dbReference>
<protein>
    <submittedName>
        <fullName evidence="1">Uncharacterized protein</fullName>
    </submittedName>
</protein>
<dbReference type="Gramene" id="OMERI11G12790.1">
    <property type="protein sequence ID" value="OMERI11G12790.1"/>
    <property type="gene ID" value="OMERI11G12790"/>
</dbReference>
<name>A0A0E0F6B7_9ORYZ</name>
<evidence type="ECO:0000313" key="2">
    <source>
        <dbReference type="Proteomes" id="UP000008021"/>
    </source>
</evidence>
<organism evidence="1">
    <name type="scientific">Oryza meridionalis</name>
    <dbReference type="NCBI Taxonomy" id="40149"/>
    <lineage>
        <taxon>Eukaryota</taxon>
        <taxon>Viridiplantae</taxon>
        <taxon>Streptophyta</taxon>
        <taxon>Embryophyta</taxon>
        <taxon>Tracheophyta</taxon>
        <taxon>Spermatophyta</taxon>
        <taxon>Magnoliopsida</taxon>
        <taxon>Liliopsida</taxon>
        <taxon>Poales</taxon>
        <taxon>Poaceae</taxon>
        <taxon>BOP clade</taxon>
        <taxon>Oryzoideae</taxon>
        <taxon>Oryzeae</taxon>
        <taxon>Oryzinae</taxon>
        <taxon>Oryza</taxon>
    </lineage>
</organism>
<reference evidence="1" key="1">
    <citation type="submission" date="2015-04" db="UniProtKB">
        <authorList>
            <consortium name="EnsemblPlants"/>
        </authorList>
    </citation>
    <scope>IDENTIFICATION</scope>
</reference>
<dbReference type="EnsemblPlants" id="OMERI11G12790.1">
    <property type="protein sequence ID" value="OMERI11G12790.1"/>
    <property type="gene ID" value="OMERI11G12790"/>
</dbReference>
<accession>A0A0E0F6B7</accession>
<dbReference type="HOGENOM" id="CLU_3385561_0_0_1"/>
<proteinExistence type="predicted"/>
<sequence>MNCPKHPRGIMTVDITHVSSSELMGCTVVTKRI</sequence>